<comment type="caution">
    <text evidence="3">The sequence shown here is derived from an EMBL/GenBank/DDBJ whole genome shotgun (WGS) entry which is preliminary data.</text>
</comment>
<dbReference type="GO" id="GO:0008788">
    <property type="term" value="F:alpha,alpha-phosphotrehalase activity"/>
    <property type="evidence" value="ECO:0007669"/>
    <property type="project" value="UniProtKB-EC"/>
</dbReference>
<keyword evidence="3" id="KW-0326">Glycosidase</keyword>
<dbReference type="EC" id="3.2.1.93" evidence="3"/>
<dbReference type="InterPro" id="IPR006047">
    <property type="entry name" value="GH13_cat_dom"/>
</dbReference>
<name>A0A1B7K6P4_9ENTR</name>
<keyword evidence="4" id="KW-1185">Reference proteome</keyword>
<evidence type="ECO:0000313" key="3">
    <source>
        <dbReference type="EMBL" id="OAT55724.1"/>
    </source>
</evidence>
<dbReference type="Gene3D" id="3.90.400.10">
    <property type="entry name" value="Oligo-1,6-glucosidase, Domain 2"/>
    <property type="match status" value="1"/>
</dbReference>
<dbReference type="Gene3D" id="3.20.20.80">
    <property type="entry name" value="Glycosidases"/>
    <property type="match status" value="1"/>
</dbReference>
<evidence type="ECO:0000313" key="4">
    <source>
        <dbReference type="Proteomes" id="UP000078386"/>
    </source>
</evidence>
<dbReference type="GO" id="GO:0004556">
    <property type="term" value="F:alpha-amylase activity"/>
    <property type="evidence" value="ECO:0007669"/>
    <property type="project" value="TreeGrafter"/>
</dbReference>
<dbReference type="RefSeq" id="WP_064542177.1">
    <property type="nucleotide sequence ID" value="NZ_LXEU01000015.1"/>
</dbReference>
<feature type="domain" description="Glycosyl hydrolase family 13 catalytic" evidence="2">
    <location>
        <begin position="14"/>
        <end position="397"/>
    </location>
</feature>
<sequence>MSNQPWWQVCTCYQIYLPSFCDGNGDGLGDFPGLLSKVDYLHELGVGAIWITPFYPSPLVDNGYDISDYCAVDARFGTLEDFREVVERCHACGIRVIIDLVVNHVSSAHSWFRDAWNNPASRYRDYFLFSRQPNNWQSFFSGSAWSAEPDTGEYYYHKFAPEQVDLNWANPEVEQEIYRVVDFWKALGVDGFRFDVINFLTTNGIGPDNPQENGEQRHEFDINQPGIIATLNRLCRYVRQQGEAFLIGEIGSEELDILARYQSPELMDVVFNFNIGSQKRFDIARLSQAINATQARQSGLPTLFFSSHDMPRMISRFGESPCDTERALAVLALQLTVRGVPFIYQGEELGMPSYCPQTVAQVFDIQGKTHYQTALRKGADESEALALAIAHSRDASRAPLLWTDAANAGFSPVSPWMPVCADYRQLNAQYQQSTPGSLWRQYQTLIALRSATSALREGDGSSLSLTNECVWFIRETVTERVWIAINFGSPVLNPWRDISADVLYGEDAQWLGKNQILMKRSVHEQTPQ</sequence>
<evidence type="ECO:0000259" key="2">
    <source>
        <dbReference type="SMART" id="SM00642"/>
    </source>
</evidence>
<dbReference type="Proteomes" id="UP000078386">
    <property type="component" value="Unassembled WGS sequence"/>
</dbReference>
<gene>
    <name evidence="3" type="ORF">M989_00745</name>
</gene>
<dbReference type="SMART" id="SM00642">
    <property type="entry name" value="Aamy"/>
    <property type="match status" value="1"/>
</dbReference>
<accession>A0A1B7K6P4</accession>
<dbReference type="SUPFAM" id="SSF51445">
    <property type="entry name" value="(Trans)glycosidases"/>
    <property type="match status" value="1"/>
</dbReference>
<keyword evidence="3" id="KW-0378">Hydrolase</keyword>
<dbReference type="PANTHER" id="PTHR10357">
    <property type="entry name" value="ALPHA-AMYLASE FAMILY MEMBER"/>
    <property type="match status" value="1"/>
</dbReference>
<dbReference type="Pfam" id="PF00128">
    <property type="entry name" value="Alpha-amylase"/>
    <property type="match status" value="1"/>
</dbReference>
<dbReference type="PATRIC" id="fig|1354264.4.peg.773"/>
<evidence type="ECO:0000256" key="1">
    <source>
        <dbReference type="ARBA" id="ARBA00008061"/>
    </source>
</evidence>
<comment type="similarity">
    <text evidence="1">Belongs to the glycosyl hydrolase 13 family.</text>
</comment>
<dbReference type="InterPro" id="IPR045857">
    <property type="entry name" value="O16G_dom_2"/>
</dbReference>
<dbReference type="InterPro" id="IPR017853">
    <property type="entry name" value="GH"/>
</dbReference>
<dbReference type="PANTHER" id="PTHR10357:SF179">
    <property type="entry name" value="NEUTRAL AND BASIC AMINO ACID TRANSPORT PROTEIN RBAT"/>
    <property type="match status" value="1"/>
</dbReference>
<protein>
    <submittedName>
        <fullName evidence="3">Trehalose-6-phosphate hydrolase</fullName>
        <ecNumber evidence="3">3.2.1.93</ecNumber>
    </submittedName>
</protein>
<reference evidence="3 4" key="1">
    <citation type="submission" date="2016-04" db="EMBL/GenBank/DDBJ databases">
        <title>ATOL: Assembling a taxonomically balanced genome-scale reconstruction of the evolutionary history of the Enterobacteriaceae.</title>
        <authorList>
            <person name="Plunkett G.III."/>
            <person name="Neeno-Eckwall E.C."/>
            <person name="Glasner J.D."/>
            <person name="Perna N.T."/>
        </authorList>
    </citation>
    <scope>NUCLEOTIDE SEQUENCE [LARGE SCALE GENOMIC DNA]</scope>
    <source>
        <strain evidence="3 4">ATCC 51603</strain>
    </source>
</reference>
<dbReference type="EMBL" id="LXEU01000015">
    <property type="protein sequence ID" value="OAT55724.1"/>
    <property type="molecule type" value="Genomic_DNA"/>
</dbReference>
<organism evidence="3 4">
    <name type="scientific">Kluyvera georgiana ATCC 51603</name>
    <dbReference type="NCBI Taxonomy" id="1354264"/>
    <lineage>
        <taxon>Bacteria</taxon>
        <taxon>Pseudomonadati</taxon>
        <taxon>Pseudomonadota</taxon>
        <taxon>Gammaproteobacteria</taxon>
        <taxon>Enterobacterales</taxon>
        <taxon>Enterobacteriaceae</taxon>
        <taxon>Kluyvera</taxon>
    </lineage>
</organism>
<dbReference type="CDD" id="cd11333">
    <property type="entry name" value="AmyAc_SI_OligoGlu_DGase"/>
    <property type="match status" value="1"/>
</dbReference>
<dbReference type="GO" id="GO:0009313">
    <property type="term" value="P:oligosaccharide catabolic process"/>
    <property type="evidence" value="ECO:0007669"/>
    <property type="project" value="TreeGrafter"/>
</dbReference>
<dbReference type="AlphaFoldDB" id="A0A1B7K6P4"/>
<proteinExistence type="inferred from homology"/>